<organism evidence="4">
    <name type="scientific">Rodentolepis nana</name>
    <name type="common">Dwarf tapeworm</name>
    <name type="synonym">Hymenolepis nana</name>
    <dbReference type="NCBI Taxonomy" id="102285"/>
    <lineage>
        <taxon>Eukaryota</taxon>
        <taxon>Metazoa</taxon>
        <taxon>Spiralia</taxon>
        <taxon>Lophotrochozoa</taxon>
        <taxon>Platyhelminthes</taxon>
        <taxon>Cestoda</taxon>
        <taxon>Eucestoda</taxon>
        <taxon>Cyclophyllidea</taxon>
        <taxon>Hymenolepididae</taxon>
        <taxon>Rodentolepis</taxon>
    </lineage>
</organism>
<evidence type="ECO:0000313" key="4">
    <source>
        <dbReference type="WBParaSite" id="HNAJ_0000339401-mRNA-1"/>
    </source>
</evidence>
<gene>
    <name evidence="2" type="ORF">HNAJ_LOCUS3393</name>
</gene>
<evidence type="ECO:0000313" key="3">
    <source>
        <dbReference type="Proteomes" id="UP000278807"/>
    </source>
</evidence>
<reference evidence="2 3" key="2">
    <citation type="submission" date="2018-11" db="EMBL/GenBank/DDBJ databases">
        <authorList>
            <consortium name="Pathogen Informatics"/>
        </authorList>
    </citation>
    <scope>NUCLEOTIDE SEQUENCE [LARGE SCALE GENOMIC DNA]</scope>
</reference>
<evidence type="ECO:0000313" key="2">
    <source>
        <dbReference type="EMBL" id="VDN99252.1"/>
    </source>
</evidence>
<dbReference type="EMBL" id="UZAE01001967">
    <property type="protein sequence ID" value="VDN99252.1"/>
    <property type="molecule type" value="Genomic_DNA"/>
</dbReference>
<dbReference type="AlphaFoldDB" id="A0A0R3T8K6"/>
<feature type="compositionally biased region" description="Low complexity" evidence="1">
    <location>
        <begin position="52"/>
        <end position="61"/>
    </location>
</feature>
<proteinExistence type="predicted"/>
<feature type="compositionally biased region" description="Low complexity" evidence="1">
    <location>
        <begin position="28"/>
        <end position="41"/>
    </location>
</feature>
<dbReference type="WBParaSite" id="HNAJ_0000339401-mRNA-1">
    <property type="protein sequence ID" value="HNAJ_0000339401-mRNA-1"/>
    <property type="gene ID" value="HNAJ_0000339401"/>
</dbReference>
<protein>
    <submittedName>
        <fullName evidence="4">RGS domain-containing protein</fullName>
    </submittedName>
</protein>
<name>A0A0R3T8K6_RODNA</name>
<sequence>TPDVVSPTNDSISDLTGQQNFSGIEETLNATNNSNSSPSALQNPTDDLGEPTNDLQTNSSLLNTSSPVAVQSEVDPLLKVEILQVLVERLYDTDFKIENLFWNIGFLLEKLFLNQNVSSRPPFNNFTLFRRKNYIVQNYEYYSNFSKTVFINKMVEQSKSEAVDREYFELIASNLRTFYTISTANFERISLLMRIRKVLVSNYEFIAMNALKSGTTIASDPIRLRKTRGAATKVIKHPQVRQFLRTMNYWTSNSTNRTAPARRIS</sequence>
<keyword evidence="3" id="KW-1185">Reference proteome</keyword>
<accession>A0A0R3T8K6</accession>
<dbReference type="Proteomes" id="UP000278807">
    <property type="component" value="Unassembled WGS sequence"/>
</dbReference>
<feature type="region of interest" description="Disordered" evidence="1">
    <location>
        <begin position="28"/>
        <end position="61"/>
    </location>
</feature>
<reference evidence="4" key="1">
    <citation type="submission" date="2017-02" db="UniProtKB">
        <authorList>
            <consortium name="WormBaseParasite"/>
        </authorList>
    </citation>
    <scope>IDENTIFICATION</scope>
</reference>
<evidence type="ECO:0000256" key="1">
    <source>
        <dbReference type="SAM" id="MobiDB-lite"/>
    </source>
</evidence>